<keyword evidence="3" id="KW-0547">Nucleotide-binding</keyword>
<keyword evidence="4 7" id="KW-0418">Kinase</keyword>
<dbReference type="PROSITE" id="PS50011">
    <property type="entry name" value="PROTEIN_KINASE_DOM"/>
    <property type="match status" value="1"/>
</dbReference>
<evidence type="ECO:0000259" key="6">
    <source>
        <dbReference type="PROSITE" id="PS50011"/>
    </source>
</evidence>
<accession>A0A392PCK4</accession>
<dbReference type="GO" id="GO:0007165">
    <property type="term" value="P:signal transduction"/>
    <property type="evidence" value="ECO:0007669"/>
    <property type="project" value="TreeGrafter"/>
</dbReference>
<sequence length="144" mass="15952">MSYANKLDECEARKLFQQLIDAVDYCHNKGVYHRDLKPENLLIDSKGNLKVSDFGLSALNKSDDVLNTRCGSPCYVAPEVRLSGGGECLGVRGSTCERKHAKVLMNKGYDGAVVDVWSCGVILFELLAGFLPFDDQNLMGLYRK</sequence>
<proteinExistence type="predicted"/>
<dbReference type="InterPro" id="IPR008271">
    <property type="entry name" value="Ser/Thr_kinase_AS"/>
</dbReference>
<protein>
    <submittedName>
        <fullName evidence="7">CBL-interacting serine/threonine-protein kinase 21-like</fullName>
    </submittedName>
</protein>
<feature type="non-terminal residue" evidence="7">
    <location>
        <position position="144"/>
    </location>
</feature>
<evidence type="ECO:0000256" key="1">
    <source>
        <dbReference type="ARBA" id="ARBA00022527"/>
    </source>
</evidence>
<evidence type="ECO:0000313" key="8">
    <source>
        <dbReference type="Proteomes" id="UP000265520"/>
    </source>
</evidence>
<dbReference type="PANTHER" id="PTHR43895:SF65">
    <property type="entry name" value="CBL-INTERACTING PROTEIN KINASE 21"/>
    <property type="match status" value="1"/>
</dbReference>
<dbReference type="SUPFAM" id="SSF56112">
    <property type="entry name" value="Protein kinase-like (PK-like)"/>
    <property type="match status" value="1"/>
</dbReference>
<keyword evidence="2" id="KW-0808">Transferase</keyword>
<comment type="caution">
    <text evidence="7">The sequence shown here is derived from an EMBL/GenBank/DDBJ whole genome shotgun (WGS) entry which is preliminary data.</text>
</comment>
<name>A0A392PCK4_9FABA</name>
<evidence type="ECO:0000313" key="7">
    <source>
        <dbReference type="EMBL" id="MCI09843.1"/>
    </source>
</evidence>
<dbReference type="SMART" id="SM00220">
    <property type="entry name" value="S_TKc"/>
    <property type="match status" value="1"/>
</dbReference>
<evidence type="ECO:0000256" key="2">
    <source>
        <dbReference type="ARBA" id="ARBA00022679"/>
    </source>
</evidence>
<feature type="domain" description="Protein kinase" evidence="6">
    <location>
        <begin position="1"/>
        <end position="144"/>
    </location>
</feature>
<dbReference type="GO" id="GO:0004674">
    <property type="term" value="F:protein serine/threonine kinase activity"/>
    <property type="evidence" value="ECO:0007669"/>
    <property type="project" value="UniProtKB-KW"/>
</dbReference>
<evidence type="ECO:0000256" key="4">
    <source>
        <dbReference type="ARBA" id="ARBA00022777"/>
    </source>
</evidence>
<dbReference type="EMBL" id="LXQA010074097">
    <property type="protein sequence ID" value="MCI09843.1"/>
    <property type="molecule type" value="Genomic_DNA"/>
</dbReference>
<evidence type="ECO:0000256" key="3">
    <source>
        <dbReference type="ARBA" id="ARBA00022741"/>
    </source>
</evidence>
<dbReference type="PROSITE" id="PS00108">
    <property type="entry name" value="PROTEIN_KINASE_ST"/>
    <property type="match status" value="1"/>
</dbReference>
<dbReference type="GO" id="GO:0005524">
    <property type="term" value="F:ATP binding"/>
    <property type="evidence" value="ECO:0007669"/>
    <property type="project" value="UniProtKB-KW"/>
</dbReference>
<keyword evidence="1" id="KW-0723">Serine/threonine-protein kinase</keyword>
<dbReference type="Gene3D" id="1.10.510.10">
    <property type="entry name" value="Transferase(Phosphotransferase) domain 1"/>
    <property type="match status" value="1"/>
</dbReference>
<reference evidence="7 8" key="1">
    <citation type="journal article" date="2018" name="Front. Plant Sci.">
        <title>Red Clover (Trifolium pratense) and Zigzag Clover (T. medium) - A Picture of Genomic Similarities and Differences.</title>
        <authorList>
            <person name="Dluhosova J."/>
            <person name="Istvanek J."/>
            <person name="Nedelnik J."/>
            <person name="Repkova J."/>
        </authorList>
    </citation>
    <scope>NUCLEOTIDE SEQUENCE [LARGE SCALE GENOMIC DNA]</scope>
    <source>
        <strain evidence="8">cv. 10/8</strain>
        <tissue evidence="7">Leaf</tissue>
    </source>
</reference>
<dbReference type="PANTHER" id="PTHR43895">
    <property type="entry name" value="CALCIUM/CALMODULIN-DEPENDENT PROTEIN KINASE KINASE-RELATED"/>
    <property type="match status" value="1"/>
</dbReference>
<dbReference type="AlphaFoldDB" id="A0A392PCK4"/>
<organism evidence="7 8">
    <name type="scientific">Trifolium medium</name>
    <dbReference type="NCBI Taxonomy" id="97028"/>
    <lineage>
        <taxon>Eukaryota</taxon>
        <taxon>Viridiplantae</taxon>
        <taxon>Streptophyta</taxon>
        <taxon>Embryophyta</taxon>
        <taxon>Tracheophyta</taxon>
        <taxon>Spermatophyta</taxon>
        <taxon>Magnoliopsida</taxon>
        <taxon>eudicotyledons</taxon>
        <taxon>Gunneridae</taxon>
        <taxon>Pentapetalae</taxon>
        <taxon>rosids</taxon>
        <taxon>fabids</taxon>
        <taxon>Fabales</taxon>
        <taxon>Fabaceae</taxon>
        <taxon>Papilionoideae</taxon>
        <taxon>50 kb inversion clade</taxon>
        <taxon>NPAAA clade</taxon>
        <taxon>Hologalegina</taxon>
        <taxon>IRL clade</taxon>
        <taxon>Trifolieae</taxon>
        <taxon>Trifolium</taxon>
    </lineage>
</organism>
<keyword evidence="5" id="KW-0067">ATP-binding</keyword>
<dbReference type="Pfam" id="PF00069">
    <property type="entry name" value="Pkinase"/>
    <property type="match status" value="1"/>
</dbReference>
<dbReference type="InterPro" id="IPR000719">
    <property type="entry name" value="Prot_kinase_dom"/>
</dbReference>
<dbReference type="InterPro" id="IPR011009">
    <property type="entry name" value="Kinase-like_dom_sf"/>
</dbReference>
<evidence type="ECO:0000256" key="5">
    <source>
        <dbReference type="ARBA" id="ARBA00022840"/>
    </source>
</evidence>
<keyword evidence="8" id="KW-1185">Reference proteome</keyword>
<dbReference type="Proteomes" id="UP000265520">
    <property type="component" value="Unassembled WGS sequence"/>
</dbReference>